<dbReference type="AlphaFoldDB" id="A0A1M7YK80"/>
<evidence type="ECO:0000313" key="1">
    <source>
        <dbReference type="EMBL" id="SHO52976.1"/>
    </source>
</evidence>
<accession>A0A1M7YK80</accession>
<gene>
    <name evidence="1" type="ORF">SAMN02745220_04865</name>
</gene>
<dbReference type="Proteomes" id="UP000184603">
    <property type="component" value="Unassembled WGS sequence"/>
</dbReference>
<protein>
    <submittedName>
        <fullName evidence="1">Uncharacterized protein</fullName>
    </submittedName>
</protein>
<dbReference type="RefSeq" id="WP_073616584.1">
    <property type="nucleotide sequence ID" value="NZ_FRFE01000044.1"/>
</dbReference>
<reference evidence="1 2" key="1">
    <citation type="submission" date="2016-12" db="EMBL/GenBank/DDBJ databases">
        <authorList>
            <person name="Song W.-J."/>
            <person name="Kurnit D.M."/>
        </authorList>
    </citation>
    <scope>NUCLEOTIDE SEQUENCE [LARGE SCALE GENOMIC DNA]</scope>
    <source>
        <strain evidence="1 2">DSM 18488</strain>
    </source>
</reference>
<name>A0A1M7YK80_9BACT</name>
<evidence type="ECO:0000313" key="2">
    <source>
        <dbReference type="Proteomes" id="UP000184603"/>
    </source>
</evidence>
<dbReference type="EMBL" id="FRFE01000044">
    <property type="protein sequence ID" value="SHO52976.1"/>
    <property type="molecule type" value="Genomic_DNA"/>
</dbReference>
<sequence>MTLNHARVTGQRFQLGRTVITRGALAFCEDNNIDYLDLIIRHAVGDFGTVGRLTDAALTTIELEKGALVTSNDLKLSAVAVQREEGILMSVYPCPGFQDSTIWIQTMLAGDDTYTTVLLPSEY</sequence>
<proteinExistence type="predicted"/>
<keyword evidence="2" id="KW-1185">Reference proteome</keyword>
<dbReference type="OrthoDB" id="5522207at2"/>
<organism evidence="1 2">
    <name type="scientific">Desulfopila aestuarii DSM 18488</name>
    <dbReference type="NCBI Taxonomy" id="1121416"/>
    <lineage>
        <taxon>Bacteria</taxon>
        <taxon>Pseudomonadati</taxon>
        <taxon>Thermodesulfobacteriota</taxon>
        <taxon>Desulfobulbia</taxon>
        <taxon>Desulfobulbales</taxon>
        <taxon>Desulfocapsaceae</taxon>
        <taxon>Desulfopila</taxon>
    </lineage>
</organism>